<dbReference type="EMBL" id="EF057797">
    <property type="protein sequence ID" value="ABM73407.1"/>
    <property type="molecule type" value="Genomic_DNA"/>
</dbReference>
<protein>
    <submittedName>
        <fullName evidence="1">Uncharacterized protein</fullName>
    </submittedName>
</protein>
<evidence type="ECO:0000313" key="2">
    <source>
        <dbReference type="Proteomes" id="UP000008090"/>
    </source>
</evidence>
<sequence>MLKEFEVTVTHTVKVTMDESKFTPEFNQAFREYFFDFDDIEDHAKHIAQIEARGMIGFDHFVEGYGDIREMGIKVKVTDQDEEIESEKEIPREA</sequence>
<evidence type="ECO:0000313" key="1">
    <source>
        <dbReference type="EMBL" id="ABM73407.1"/>
    </source>
</evidence>
<dbReference type="RefSeq" id="YP_001039854.1">
    <property type="nucleotide sequence ID" value="NC_009016.1"/>
</dbReference>
<dbReference type="GeneID" id="5076232"/>
<reference evidence="1 2" key="1">
    <citation type="journal article" date="2009" name="Appl. Environ. Microbiol.">
        <title>Characterization of a new plasmid-like prophage in a pandemic Vibrio parahaemolyticus O3:K6 strain.</title>
        <authorList>
            <person name="Lan S.F."/>
            <person name="Huang C.H."/>
            <person name="Chang C.H."/>
            <person name="Liao W.C."/>
            <person name="Lin I.H."/>
            <person name="Jian W.N."/>
            <person name="Wu Y.G."/>
            <person name="Chen S.Y."/>
            <person name="Wong H.C."/>
        </authorList>
    </citation>
    <scope>NUCLEOTIDE SEQUENCE [LARGE SCALE GENOMIC DNA]</scope>
</reference>
<dbReference type="Proteomes" id="UP000008090">
    <property type="component" value="Segment"/>
</dbReference>
<proteinExistence type="predicted"/>
<accession>A2I2Z3</accession>
<organism evidence="1 2">
    <name type="scientific">Vibrio phage VP882</name>
    <dbReference type="NCBI Taxonomy" id="2913982"/>
    <lineage>
        <taxon>Viruses</taxon>
        <taxon>Duplodnaviria</taxon>
        <taxon>Heunggongvirae</taxon>
        <taxon>Uroviricota</taxon>
        <taxon>Caudoviricetes</taxon>
        <taxon>Hapunavirus</taxon>
        <taxon>Hapunavirus VP882</taxon>
    </lineage>
</organism>
<keyword evidence="2" id="KW-1185">Reference proteome</keyword>
<dbReference type="KEGG" id="vg:5076232"/>
<name>A2I2Z3_9CAUD</name>